<dbReference type="PATRIC" id="fig|56193.3.peg.4370"/>
<keyword evidence="10 12" id="KW-0704">Schiff base</keyword>
<dbReference type="NCBIfam" id="TIGR00674">
    <property type="entry name" value="dapA"/>
    <property type="match status" value="1"/>
</dbReference>
<dbReference type="InterPro" id="IPR020625">
    <property type="entry name" value="Schiff_base-form_aldolases_AS"/>
</dbReference>
<keyword evidence="7 12" id="KW-0220">Diaminopimelate biosynthesis</keyword>
<keyword evidence="8 12" id="KW-0457">Lysine biosynthesis</keyword>
<feature type="binding site" evidence="12 15">
    <location>
        <position position="218"/>
    </location>
    <ligand>
        <name>pyruvate</name>
        <dbReference type="ChEBI" id="CHEBI:15361"/>
    </ligand>
</feature>
<dbReference type="PANTHER" id="PTHR12128">
    <property type="entry name" value="DIHYDRODIPICOLINATE SYNTHASE"/>
    <property type="match status" value="1"/>
</dbReference>
<evidence type="ECO:0000256" key="15">
    <source>
        <dbReference type="PIRSR" id="PIRSR001365-2"/>
    </source>
</evidence>
<comment type="similarity">
    <text evidence="3 12 13">Belongs to the DapA family.</text>
</comment>
<protein>
    <recommendedName>
        <fullName evidence="4 12">4-hydroxy-tetrahydrodipicolinate synthase</fullName>
        <shortName evidence="12">HTPA synthase</shortName>
        <ecNumber evidence="4 12">4.3.3.7</ecNumber>
    </recommendedName>
</protein>
<dbReference type="InterPro" id="IPR002220">
    <property type="entry name" value="DapA-like"/>
</dbReference>
<evidence type="ECO:0000313" key="16">
    <source>
        <dbReference type="EMBL" id="KKW90428.1"/>
    </source>
</evidence>
<comment type="pathway">
    <text evidence="2 12">Amino-acid biosynthesis; L-lysine biosynthesis via DAP pathway; (S)-tetrahydrodipicolinate from L-aspartate: step 3/4.</text>
</comment>
<evidence type="ECO:0000256" key="1">
    <source>
        <dbReference type="ARBA" id="ARBA00003294"/>
    </source>
</evidence>
<feature type="active site" description="Proton donor/acceptor" evidence="12 14">
    <location>
        <position position="148"/>
    </location>
</feature>
<dbReference type="PANTHER" id="PTHR12128:SF66">
    <property type="entry name" value="4-HYDROXY-2-OXOGLUTARATE ALDOLASE, MITOCHONDRIAL"/>
    <property type="match status" value="1"/>
</dbReference>
<dbReference type="Proteomes" id="UP000033874">
    <property type="component" value="Unassembled WGS sequence"/>
</dbReference>
<dbReference type="Gene3D" id="3.20.20.70">
    <property type="entry name" value="Aldolase class I"/>
    <property type="match status" value="1"/>
</dbReference>
<evidence type="ECO:0000256" key="13">
    <source>
        <dbReference type="PIRNR" id="PIRNR001365"/>
    </source>
</evidence>
<dbReference type="GO" id="GO:0019877">
    <property type="term" value="P:diaminopimelate biosynthetic process"/>
    <property type="evidence" value="ECO:0007669"/>
    <property type="project" value="UniProtKB-UniRule"/>
</dbReference>
<comment type="catalytic activity">
    <reaction evidence="11 12">
        <text>L-aspartate 4-semialdehyde + pyruvate = (2S,4S)-4-hydroxy-2,3,4,5-tetrahydrodipicolinate + H2O + H(+)</text>
        <dbReference type="Rhea" id="RHEA:34171"/>
        <dbReference type="ChEBI" id="CHEBI:15361"/>
        <dbReference type="ChEBI" id="CHEBI:15377"/>
        <dbReference type="ChEBI" id="CHEBI:15378"/>
        <dbReference type="ChEBI" id="CHEBI:67139"/>
        <dbReference type="ChEBI" id="CHEBI:537519"/>
        <dbReference type="EC" id="4.3.3.7"/>
    </reaction>
</comment>
<keyword evidence="9 12" id="KW-0456">Lyase</keyword>
<evidence type="ECO:0000256" key="3">
    <source>
        <dbReference type="ARBA" id="ARBA00007592"/>
    </source>
</evidence>
<keyword evidence="5 12" id="KW-0963">Cytoplasm</keyword>
<dbReference type="HAMAP" id="MF_00418">
    <property type="entry name" value="DapA"/>
    <property type="match status" value="1"/>
</dbReference>
<evidence type="ECO:0000256" key="11">
    <source>
        <dbReference type="ARBA" id="ARBA00047836"/>
    </source>
</evidence>
<dbReference type="STRING" id="56193.YP76_20805"/>
<name>A0A0M3AKE0_9SPHN</name>
<dbReference type="SUPFAM" id="SSF51569">
    <property type="entry name" value="Aldolase"/>
    <property type="match status" value="1"/>
</dbReference>
<evidence type="ECO:0000256" key="2">
    <source>
        <dbReference type="ARBA" id="ARBA00005120"/>
    </source>
</evidence>
<organism evidence="16 17">
    <name type="scientific">Sphingobium chungbukense</name>
    <dbReference type="NCBI Taxonomy" id="56193"/>
    <lineage>
        <taxon>Bacteria</taxon>
        <taxon>Pseudomonadati</taxon>
        <taxon>Pseudomonadota</taxon>
        <taxon>Alphaproteobacteria</taxon>
        <taxon>Sphingomonadales</taxon>
        <taxon>Sphingomonadaceae</taxon>
        <taxon>Sphingobium</taxon>
    </lineage>
</organism>
<evidence type="ECO:0000256" key="10">
    <source>
        <dbReference type="ARBA" id="ARBA00023270"/>
    </source>
</evidence>
<dbReference type="PROSITE" id="PS00666">
    <property type="entry name" value="DHDPS_2"/>
    <property type="match status" value="1"/>
</dbReference>
<dbReference type="PROSITE" id="PS00665">
    <property type="entry name" value="DHDPS_1"/>
    <property type="match status" value="1"/>
</dbReference>
<dbReference type="EMBL" id="LBIC01000010">
    <property type="protein sequence ID" value="KKW90428.1"/>
    <property type="molecule type" value="Genomic_DNA"/>
</dbReference>
<keyword evidence="6 12" id="KW-0028">Amino-acid biosynthesis</keyword>
<evidence type="ECO:0000313" key="17">
    <source>
        <dbReference type="Proteomes" id="UP000033874"/>
    </source>
</evidence>
<sequence length="316" mass="33301">MDGSARVLPVDGRSALPSGSIPALATPLHADGSLDWESFRSLIDWHIEEGTDALVVMGSTGEAATMTMDEHMAVIRAAVVHAAGRIPIIGGVGSNATAAAIELAEAAKEAGVDAALSVVPYYNKPTQDGLYAHFRAIAEAVDLPFILYNVPGRTITDLADETVLRLAEIPNIAGLKDATGDIGRGIALLRRVPETFVIYSGDDETAAALMLHGAHGNISVTANVIPATMRRLCAAARIGDAATVRWISRVIAPLNKALFVESNPIPVKWALGELGRLSPHHRLPLTPLSIANRAHVGAALRLAIEGMEEEALDYVV</sequence>
<evidence type="ECO:0000256" key="7">
    <source>
        <dbReference type="ARBA" id="ARBA00022915"/>
    </source>
</evidence>
<feature type="site" description="Part of a proton relay during catalysis" evidence="12">
    <location>
        <position position="122"/>
    </location>
</feature>
<dbReference type="CDD" id="cd00950">
    <property type="entry name" value="DHDPS"/>
    <property type="match status" value="1"/>
</dbReference>
<feature type="site" description="Part of a proton relay during catalysis" evidence="12">
    <location>
        <position position="59"/>
    </location>
</feature>
<dbReference type="SMART" id="SM01130">
    <property type="entry name" value="DHDPS"/>
    <property type="match status" value="1"/>
</dbReference>
<dbReference type="EC" id="4.3.3.7" evidence="4 12"/>
<comment type="caution">
    <text evidence="16">The sequence shown here is derived from an EMBL/GenBank/DDBJ whole genome shotgun (WGS) entry which is preliminary data.</text>
</comment>
<reference evidence="16 17" key="1">
    <citation type="submission" date="2015-04" db="EMBL/GenBank/DDBJ databases">
        <title>Genome sequence of aromatic hydrocarbons-degrading Sphingobium chungbukense DJ77.</title>
        <authorList>
            <person name="Kim Y.-C."/>
            <person name="Chae J.-C."/>
        </authorList>
    </citation>
    <scope>NUCLEOTIDE SEQUENCE [LARGE SCALE GENOMIC DNA]</scope>
    <source>
        <strain evidence="16 17">DJ77</strain>
    </source>
</reference>
<dbReference type="InterPro" id="IPR020624">
    <property type="entry name" value="Schiff_base-form_aldolases_CS"/>
</dbReference>
<evidence type="ECO:0000256" key="8">
    <source>
        <dbReference type="ARBA" id="ARBA00023154"/>
    </source>
</evidence>
<dbReference type="GO" id="GO:0008840">
    <property type="term" value="F:4-hydroxy-tetrahydrodipicolinate synthase activity"/>
    <property type="evidence" value="ECO:0007669"/>
    <property type="project" value="UniProtKB-UniRule"/>
</dbReference>
<dbReference type="UniPathway" id="UPA00034">
    <property type="reaction ID" value="UER00017"/>
</dbReference>
<dbReference type="InterPro" id="IPR013785">
    <property type="entry name" value="Aldolase_TIM"/>
</dbReference>
<feature type="active site" description="Schiff-base intermediate with substrate" evidence="12 14">
    <location>
        <position position="176"/>
    </location>
</feature>
<evidence type="ECO:0000256" key="4">
    <source>
        <dbReference type="ARBA" id="ARBA00012086"/>
    </source>
</evidence>
<accession>A0A0M3AKE0</accession>
<dbReference type="Pfam" id="PF00701">
    <property type="entry name" value="DHDPS"/>
    <property type="match status" value="1"/>
</dbReference>
<comment type="subcellular location">
    <subcellularLocation>
        <location evidence="12">Cytoplasm</location>
    </subcellularLocation>
</comment>
<feature type="binding site" evidence="12 15">
    <location>
        <position position="60"/>
    </location>
    <ligand>
        <name>pyruvate</name>
        <dbReference type="ChEBI" id="CHEBI:15361"/>
    </ligand>
</feature>
<evidence type="ECO:0000256" key="12">
    <source>
        <dbReference type="HAMAP-Rule" id="MF_00418"/>
    </source>
</evidence>
<dbReference type="PIRSF" id="PIRSF001365">
    <property type="entry name" value="DHDPS"/>
    <property type="match status" value="1"/>
</dbReference>
<dbReference type="InterPro" id="IPR005263">
    <property type="entry name" value="DapA"/>
</dbReference>
<dbReference type="AlphaFoldDB" id="A0A0M3AKE0"/>
<proteinExistence type="inferred from homology"/>
<comment type="caution">
    <text evidence="12">Was originally thought to be a dihydrodipicolinate synthase (DHDPS), catalyzing the condensation of (S)-aspartate-beta-semialdehyde [(S)-ASA] and pyruvate to dihydrodipicolinate (DHDP). However, it was shown in E.coli that the product of the enzymatic reaction is not dihydrodipicolinate but in fact (4S)-4-hydroxy-2,3,4,5-tetrahydro-(2S)-dipicolinic acid (HTPA), and that the consecutive dehydration reaction leading to DHDP is not spontaneous but catalyzed by DapB.</text>
</comment>
<dbReference type="PRINTS" id="PR00146">
    <property type="entry name" value="DHPICSNTHASE"/>
</dbReference>
<dbReference type="GO" id="GO:0009089">
    <property type="term" value="P:lysine biosynthetic process via diaminopimelate"/>
    <property type="evidence" value="ECO:0007669"/>
    <property type="project" value="UniProtKB-UniRule"/>
</dbReference>
<comment type="function">
    <text evidence="1 12">Catalyzes the condensation of (S)-aspartate-beta-semialdehyde [(S)-ASA] and pyruvate to 4-hydroxy-tetrahydrodipicolinate (HTPA).</text>
</comment>
<evidence type="ECO:0000256" key="14">
    <source>
        <dbReference type="PIRSR" id="PIRSR001365-1"/>
    </source>
</evidence>
<gene>
    <name evidence="12" type="primary">dapA</name>
    <name evidence="16" type="ORF">YP76_20805</name>
</gene>
<dbReference type="GO" id="GO:0005829">
    <property type="term" value="C:cytosol"/>
    <property type="evidence" value="ECO:0007669"/>
    <property type="project" value="TreeGrafter"/>
</dbReference>
<evidence type="ECO:0000256" key="5">
    <source>
        <dbReference type="ARBA" id="ARBA00022490"/>
    </source>
</evidence>
<evidence type="ECO:0000256" key="9">
    <source>
        <dbReference type="ARBA" id="ARBA00023239"/>
    </source>
</evidence>
<evidence type="ECO:0000256" key="6">
    <source>
        <dbReference type="ARBA" id="ARBA00022605"/>
    </source>
</evidence>
<comment type="subunit">
    <text evidence="12">Homotetramer; dimer of dimers.</text>
</comment>
<keyword evidence="17" id="KW-1185">Reference proteome</keyword>